<dbReference type="Pfam" id="PF00148">
    <property type="entry name" value="Oxidored_nitro"/>
    <property type="match status" value="1"/>
</dbReference>
<keyword evidence="5" id="KW-1185">Reference proteome</keyword>
<dbReference type="PANTHER" id="PTHR42956">
    <property type="entry name" value="NITROGENASE IRON-MOLYBDENUM COFACTOR BIOSYNTHESIS PROTEIN NIFE"/>
    <property type="match status" value="1"/>
</dbReference>
<reference evidence="5" key="2">
    <citation type="submission" date="2011-02" db="EMBL/GenBank/DDBJ databases">
        <title>The complete genome of Syntrophobotulus glycolicus DSM 8271.</title>
        <authorList>
            <person name="Lucas S."/>
            <person name="Copeland A."/>
            <person name="Lapidus A."/>
            <person name="Bruce D."/>
            <person name="Goodwin L."/>
            <person name="Pitluck S."/>
            <person name="Kyrpides N."/>
            <person name="Mavromatis K."/>
            <person name="Pagani I."/>
            <person name="Ivanova N."/>
            <person name="Mikhailova N."/>
            <person name="Chertkov O."/>
            <person name="Held B."/>
            <person name="Detter J.C."/>
            <person name="Tapia R."/>
            <person name="Han C."/>
            <person name="Land M."/>
            <person name="Hauser L."/>
            <person name="Markowitz V."/>
            <person name="Cheng J.-F."/>
            <person name="Hugenholtz P."/>
            <person name="Woyke T."/>
            <person name="Wu D."/>
            <person name="Spring S."/>
            <person name="Schroeder M."/>
            <person name="Brambilla E."/>
            <person name="Klenk H.-P."/>
            <person name="Eisen J.A."/>
        </authorList>
    </citation>
    <scope>NUCLEOTIDE SEQUENCE [LARGE SCALE GENOMIC DNA]</scope>
    <source>
        <strain evidence="5">DSM 8271 / FlGlyR</strain>
    </source>
</reference>
<dbReference type="PANTHER" id="PTHR42956:SF1">
    <property type="entry name" value="NITROGENASE IRON-MOLYBDENUM COFACTOR BIOSYNTHESIS PROTEIN NIFE"/>
    <property type="match status" value="1"/>
</dbReference>
<dbReference type="KEGG" id="sgy:Sgly_2772"/>
<dbReference type="InterPro" id="IPR000318">
    <property type="entry name" value="Nase_comp1_CS"/>
</dbReference>
<dbReference type="InterPro" id="IPR049939">
    <property type="entry name" value="NifE-like"/>
</dbReference>
<dbReference type="Proteomes" id="UP000007488">
    <property type="component" value="Chromosome"/>
</dbReference>
<dbReference type="RefSeq" id="WP_013625863.1">
    <property type="nucleotide sequence ID" value="NC_015172.1"/>
</dbReference>
<dbReference type="InterPro" id="IPR000510">
    <property type="entry name" value="Nase/OxRdtase_comp1"/>
</dbReference>
<proteinExistence type="inferred from homology"/>
<dbReference type="SUPFAM" id="SSF53807">
    <property type="entry name" value="Helical backbone' metal receptor"/>
    <property type="match status" value="1"/>
</dbReference>
<reference evidence="4 5" key="1">
    <citation type="journal article" date="2011" name="Stand. Genomic Sci.">
        <title>Complete genome sequence of Syntrophobotulus glycolicus type strain (FlGlyR).</title>
        <authorList>
            <person name="Han C."/>
            <person name="Mwirichia R."/>
            <person name="Chertkov O."/>
            <person name="Held B."/>
            <person name="Lapidus A."/>
            <person name="Nolan M."/>
            <person name="Lucas S."/>
            <person name="Hammon N."/>
            <person name="Deshpande S."/>
            <person name="Cheng J.F."/>
            <person name="Tapia R."/>
            <person name="Goodwin L."/>
            <person name="Pitluck S."/>
            <person name="Huntemann M."/>
            <person name="Liolios K."/>
            <person name="Ivanova N."/>
            <person name="Pagani I."/>
            <person name="Mavromatis K."/>
            <person name="Ovchinikova G."/>
            <person name="Pati A."/>
            <person name="Chen A."/>
            <person name="Palaniappan K."/>
            <person name="Land M."/>
            <person name="Hauser L."/>
            <person name="Brambilla E.M."/>
            <person name="Rohde M."/>
            <person name="Spring S."/>
            <person name="Sikorski J."/>
            <person name="Goker M."/>
            <person name="Woyke T."/>
            <person name="Bristow J."/>
            <person name="Eisen J.A."/>
            <person name="Markowitz V."/>
            <person name="Hugenholtz P."/>
            <person name="Kyrpides N.C."/>
            <person name="Klenk H.P."/>
            <person name="Detter J.C."/>
        </authorList>
    </citation>
    <scope>NUCLEOTIDE SEQUENCE [LARGE SCALE GENOMIC DNA]</scope>
    <source>
        <strain evidence="5">DSM 8271 / FlGlyR</strain>
    </source>
</reference>
<keyword evidence="1 2" id="KW-0535">Nitrogen fixation</keyword>
<dbReference type="Gene3D" id="3.40.50.12380">
    <property type="entry name" value="Nitrogenase MoFe cofactor biosynthesis protein NifE, C-terminal"/>
    <property type="match status" value="1"/>
</dbReference>
<protein>
    <submittedName>
        <fullName evidence="4">Oxidoreductase/nitrogenase component 1</fullName>
    </submittedName>
</protein>
<dbReference type="AlphaFoldDB" id="F0SXY2"/>
<comment type="similarity">
    <text evidence="2">Belongs to the NifD/NifK/NifE/NifN family.</text>
</comment>
<dbReference type="eggNOG" id="COG2710">
    <property type="taxonomic scope" value="Bacteria"/>
</dbReference>
<feature type="domain" description="Nitrogenase/oxidoreductase component 1" evidence="3">
    <location>
        <begin position="51"/>
        <end position="465"/>
    </location>
</feature>
<dbReference type="HOGENOM" id="CLU_025876_3_0_9"/>
<sequence>MGLIDQKVVPKREDRLNASNAYGGKISDLIKESGSGCLINKNRSFCQTFNCQLGLALSMVTTIPDAVLIMHGPIGCGNQQNDNHFRIGQIARGIKPKPLLWVSTNLDENDIINGGEKKLEEAILEVDSFYRPAAIIVLTTCAPGIIGDDVDELVARVQKNVAARVMLTHCEGFKTKISATGYDAVYHGIARSFDLEDEEETNVVADELDLLREQYEKSRTVNIYNTFSIGRTDELELQRLLNSLDLRVNFYPNFVHPEAFKELAKAALNVSLCPTHDDYFLKHLQERFGIPYIIRNMPIGIKNTNEWLLDIAREFHLEAQAQRIIESETAALQKGLLPFAGRLKGKKVFVSGGEIRVAVTGMLLKELGCELVGIRGHHYDHFGDDIFSQLIADNPDLNVNIATTQIFELVNLLNKSKPDLLLGHSGSNVWAAKLGIPSIPIFAQAQYYFGYRGVFEVARRAVRALGNTAFQSSLKENVNLPFKKEWYTKNPFSYIVE</sequence>
<organism evidence="4 5">
    <name type="scientific">Syntrophobotulus glycolicus (strain DSM 8271 / FlGlyR)</name>
    <dbReference type="NCBI Taxonomy" id="645991"/>
    <lineage>
        <taxon>Bacteria</taxon>
        <taxon>Bacillati</taxon>
        <taxon>Bacillota</taxon>
        <taxon>Clostridia</taxon>
        <taxon>Eubacteriales</taxon>
        <taxon>Desulfitobacteriaceae</taxon>
        <taxon>Syntrophobotulus</taxon>
    </lineage>
</organism>
<name>F0SXY2_SYNGF</name>
<evidence type="ECO:0000256" key="2">
    <source>
        <dbReference type="RuleBase" id="RU004021"/>
    </source>
</evidence>
<evidence type="ECO:0000259" key="3">
    <source>
        <dbReference type="Pfam" id="PF00148"/>
    </source>
</evidence>
<evidence type="ECO:0000256" key="1">
    <source>
        <dbReference type="ARBA" id="ARBA00023231"/>
    </source>
</evidence>
<accession>F0SXY2</accession>
<evidence type="ECO:0000313" key="4">
    <source>
        <dbReference type="EMBL" id="ADY57043.1"/>
    </source>
</evidence>
<dbReference type="Gene3D" id="3.40.50.1980">
    <property type="entry name" value="Nitrogenase molybdenum iron protein domain"/>
    <property type="match status" value="1"/>
</dbReference>
<evidence type="ECO:0000313" key="5">
    <source>
        <dbReference type="Proteomes" id="UP000007488"/>
    </source>
</evidence>
<gene>
    <name evidence="4" type="ordered locus">Sgly_2772</name>
</gene>
<dbReference type="PROSITE" id="PS00699">
    <property type="entry name" value="NITROGENASE_1_1"/>
    <property type="match status" value="1"/>
</dbReference>
<dbReference type="OrthoDB" id="9767044at2"/>
<dbReference type="STRING" id="645991.Sgly_2772"/>
<dbReference type="EMBL" id="CP002547">
    <property type="protein sequence ID" value="ADY57043.1"/>
    <property type="molecule type" value="Genomic_DNA"/>
</dbReference>
<dbReference type="GO" id="GO:0016163">
    <property type="term" value="F:nitrogenase activity"/>
    <property type="evidence" value="ECO:0007669"/>
    <property type="project" value="InterPro"/>
</dbReference>